<name>A0A941DT73_9BACI</name>
<proteinExistence type="predicted"/>
<gene>
    <name evidence="2" type="ORF">KCX74_02640</name>
</gene>
<dbReference type="PANTHER" id="PTHR48094">
    <property type="entry name" value="PROTEIN/NUCLEIC ACID DEGLYCASE DJ-1-RELATED"/>
    <property type="match status" value="1"/>
</dbReference>
<dbReference type="PANTHER" id="PTHR48094:SF19">
    <property type="entry name" value="DJ-1_PFPI DOMAIN-CONTAINING PROTEIN"/>
    <property type="match status" value="1"/>
</dbReference>
<dbReference type="SUPFAM" id="SSF52317">
    <property type="entry name" value="Class I glutamine amidotransferase-like"/>
    <property type="match status" value="1"/>
</dbReference>
<dbReference type="GO" id="GO:0005737">
    <property type="term" value="C:cytoplasm"/>
    <property type="evidence" value="ECO:0007669"/>
    <property type="project" value="TreeGrafter"/>
</dbReference>
<dbReference type="RefSeq" id="WP_121604078.1">
    <property type="nucleotide sequence ID" value="NZ_JAGSOT010000005.1"/>
</dbReference>
<dbReference type="AlphaFoldDB" id="A0A941DT73"/>
<dbReference type="InterPro" id="IPR050325">
    <property type="entry name" value="Prot/Nucl_acid_deglycase"/>
</dbReference>
<keyword evidence="2" id="KW-0315">Glutamine amidotransferase</keyword>
<dbReference type="EMBL" id="JAGSOT010000005">
    <property type="protein sequence ID" value="MBR7794937.1"/>
    <property type="molecule type" value="Genomic_DNA"/>
</dbReference>
<comment type="caution">
    <text evidence="2">The sequence shown here is derived from an EMBL/GenBank/DDBJ whole genome shotgun (WGS) entry which is preliminary data.</text>
</comment>
<organism evidence="2 3">
    <name type="scientific">Virgibacillus salarius</name>
    <dbReference type="NCBI Taxonomy" id="447199"/>
    <lineage>
        <taxon>Bacteria</taxon>
        <taxon>Bacillati</taxon>
        <taxon>Bacillota</taxon>
        <taxon>Bacilli</taxon>
        <taxon>Bacillales</taxon>
        <taxon>Bacillaceae</taxon>
        <taxon>Virgibacillus</taxon>
    </lineage>
</organism>
<feature type="domain" description="DJ-1/PfpI" evidence="1">
    <location>
        <begin position="2"/>
        <end position="163"/>
    </location>
</feature>
<dbReference type="CDD" id="cd03140">
    <property type="entry name" value="GATase1_PfpI_3"/>
    <property type="match status" value="1"/>
</dbReference>
<dbReference type="InterPro" id="IPR002818">
    <property type="entry name" value="DJ-1/PfpI"/>
</dbReference>
<sequence length="197" mass="22221">MKKALFLILDEYADWEGAYLSSALNQREDWSVDTISLDDSVNSIGGFKTSVDYIIGSEPKDFDLLVMIGGNSWGNDNKKLLPLIKTTFQNNIPIGAICGAVDFLAKNGFLNDHNHTGNSAYIWNDYENYNPKGNFLEEQAVKDKKLVTANGTAAIEFTQLVLELIEFDTPENVKKMMYMNKHGFYNYCEKYGNPFLA</sequence>
<evidence type="ECO:0000259" key="1">
    <source>
        <dbReference type="Pfam" id="PF01965"/>
    </source>
</evidence>
<evidence type="ECO:0000313" key="2">
    <source>
        <dbReference type="EMBL" id="MBR7794937.1"/>
    </source>
</evidence>
<keyword evidence="3" id="KW-1185">Reference proteome</keyword>
<dbReference type="Proteomes" id="UP000675284">
    <property type="component" value="Unassembled WGS sequence"/>
</dbReference>
<dbReference type="InterPro" id="IPR029062">
    <property type="entry name" value="Class_I_gatase-like"/>
</dbReference>
<accession>A0A941DT73</accession>
<dbReference type="Gene3D" id="3.40.50.880">
    <property type="match status" value="1"/>
</dbReference>
<evidence type="ECO:0000313" key="3">
    <source>
        <dbReference type="Proteomes" id="UP000675284"/>
    </source>
</evidence>
<protein>
    <submittedName>
        <fullName evidence="2">Glutamine amidotransferase</fullName>
    </submittedName>
</protein>
<reference evidence="2" key="1">
    <citation type="submission" date="2021-04" db="EMBL/GenBank/DDBJ databases">
        <title>Isolation and polyphasic classification of algal microorganism.</title>
        <authorList>
            <person name="Wang S."/>
        </authorList>
    </citation>
    <scope>NUCLEOTIDE SEQUENCE</scope>
    <source>
        <strain evidence="2">720a</strain>
    </source>
</reference>
<dbReference type="Pfam" id="PF01965">
    <property type="entry name" value="DJ-1_PfpI"/>
    <property type="match status" value="1"/>
</dbReference>